<dbReference type="EMBL" id="KQ085909">
    <property type="protein sequence ID" value="KLO16998.1"/>
    <property type="molecule type" value="Genomic_DNA"/>
</dbReference>
<feature type="compositionally biased region" description="Polar residues" evidence="2">
    <location>
        <begin position="492"/>
        <end position="504"/>
    </location>
</feature>
<dbReference type="InParanoid" id="A0A0H2S5U8"/>
<sequence>MSSTTESSPPDAAQLNQENETDDDELAEKLEKLEVESTENSEEEASTSAGDIGSSGEDNTARPLIVYTRKELIHLSTSPLVKIPDRMPAFKVWFGELEPVPPQGKKESEQANGNGADRNRRYRRDAEDGDASARPSFRSAMSQPSQMGNFKHQPLRGADRDRETERNLRNLSEKYDREKGRGDHLGLPTNSTLLRNRDRESAPHLAPTRSTGRKREGETGDDWRRAPDSSRTTRDDHTVKRDRDDRDRPRSRARDSSRNRISPPSRRDDKDREKRGDRDRADESFSRRDRDRDRFPDADDDPWRDGGKKDDRRRERYRLDREGGKSQDADKEHTGRDRDAWGLADDKDGRGQKRGGREKRQGELSKEKEKEDRRDRDRDRDKEEPAWMETYVPSPSNTTGILGKTADGEVDSIQAWKKDMKAREQRAKGLPADASSISQGSNEETIHQPAPPPPPPATVPLGALDEIQQFKLMMKKEEEKRAAASIPIGAQEPQTSKSPLQVQDANHPLDQNRKVSNSTTAEREEPLASLLPEANAARADLPTTTSAVPPVTTDLPVSNTASQLTSLSSSSSSPTTSLAPSRPEQDASRLLSMKSSQPDSNVSRFFPGGKNDISLTPSVAQPPINRDAQTPSSSFDPPRQSRLLAFGAQSRNAAQTGLPGQLGASSGIGLTRTPENASFANVPEGLEASILSRQSVEPSWATSRTTSSPSFAQSFAQPGGTDRSSIIGQHALNSTIPNTENFSRLQNQELSQLLLNDNATLRSNFGMEALRDQFGVPNHARPPISDSRSTSISLSGNERVMGFVSPSEGLHQLEGRGRNGTPPAAPFGSTSPISPYDGQVQPALSVGKGSRMAKHFERVNREGPTPNGMARVQMNQGMGMSGREQQGVNTPPGAGQARNIADLLTMLSNSAQAQRQPTNQSLQSQNLAGLQPQHRSQQELLLASSGLAGRHDSFMEPDDSRFTANNLVPGLRPAHLGRSRDPVTNQLYNQLDDMQINSTRLQLQQQQQQQQQQQRLLNEQLAAAQQFGGSQGPAALGRMGGNFQQAPIRGGPSPISNFNPQGIPQQRLPPGLANLGGRPPHEPSQYLGGGNFGVPSQNMHGNLLQHGNSPQSFNQLQNAGLGMGAAQPQLRGGPPGLQHLSNVAGGSMNGMEFRGGPNLAQQNQLLGLGGSGLPSGLRGAPGFNNQQLQGIPQQSIAMRQQQQQQQQQQLPPHLLQQMLNPQMHLGGHGGHDTADLMALLMRGTNQE</sequence>
<feature type="region of interest" description="Disordered" evidence="2">
    <location>
        <begin position="1070"/>
        <end position="1103"/>
    </location>
</feature>
<feature type="compositionally biased region" description="Polar residues" evidence="2">
    <location>
        <begin position="593"/>
        <end position="603"/>
    </location>
</feature>
<feature type="region of interest" description="Disordered" evidence="2">
    <location>
        <begin position="476"/>
        <end position="640"/>
    </location>
</feature>
<feature type="compositionally biased region" description="Pro residues" evidence="2">
    <location>
        <begin position="449"/>
        <end position="458"/>
    </location>
</feature>
<dbReference type="STRING" id="27342.A0A0H2S5U8"/>
<feature type="compositionally biased region" description="Polar residues" evidence="2">
    <location>
        <begin position="1"/>
        <end position="18"/>
    </location>
</feature>
<feature type="compositionally biased region" description="Acidic residues" evidence="2">
    <location>
        <begin position="36"/>
        <end position="45"/>
    </location>
</feature>
<feature type="coiled-coil region" evidence="1">
    <location>
        <begin position="991"/>
        <end position="1023"/>
    </location>
</feature>
<feature type="compositionally biased region" description="Low complexity" evidence="2">
    <location>
        <begin position="542"/>
        <end position="581"/>
    </location>
</feature>
<proteinExistence type="predicted"/>
<evidence type="ECO:0000313" key="4">
    <source>
        <dbReference type="Proteomes" id="UP000053477"/>
    </source>
</evidence>
<reference evidence="3 4" key="1">
    <citation type="submission" date="2015-04" db="EMBL/GenBank/DDBJ databases">
        <title>Complete genome sequence of Schizopora paradoxa KUC8140, a cosmopolitan wood degrader in East Asia.</title>
        <authorList>
            <consortium name="DOE Joint Genome Institute"/>
            <person name="Min B."/>
            <person name="Park H."/>
            <person name="Jang Y."/>
            <person name="Kim J.-J."/>
            <person name="Kim K.H."/>
            <person name="Pangilinan J."/>
            <person name="Lipzen A."/>
            <person name="Riley R."/>
            <person name="Grigoriev I.V."/>
            <person name="Spatafora J.W."/>
            <person name="Choi I.-G."/>
        </authorList>
    </citation>
    <scope>NUCLEOTIDE SEQUENCE [LARGE SCALE GENOMIC DNA]</scope>
    <source>
        <strain evidence="3 4">KUC8140</strain>
    </source>
</reference>
<feature type="compositionally biased region" description="Basic and acidic residues" evidence="2">
    <location>
        <begin position="265"/>
        <end position="351"/>
    </location>
</feature>
<feature type="region of interest" description="Disordered" evidence="2">
    <location>
        <begin position="809"/>
        <end position="843"/>
    </location>
</feature>
<feature type="compositionally biased region" description="Basic and acidic residues" evidence="2">
    <location>
        <begin position="157"/>
        <end position="184"/>
    </location>
</feature>
<gene>
    <name evidence="3" type="ORF">SCHPADRAFT_900971</name>
</gene>
<feature type="region of interest" description="Disordered" evidence="2">
    <location>
        <begin position="910"/>
        <end position="937"/>
    </location>
</feature>
<feature type="region of interest" description="Disordered" evidence="2">
    <location>
        <begin position="700"/>
        <end position="726"/>
    </location>
</feature>
<feature type="compositionally biased region" description="Basic and acidic residues" evidence="2">
    <location>
        <begin position="416"/>
        <end position="427"/>
    </location>
</feature>
<keyword evidence="1" id="KW-0175">Coiled coil</keyword>
<dbReference type="Proteomes" id="UP000053477">
    <property type="component" value="Unassembled WGS sequence"/>
</dbReference>
<evidence type="ECO:0000256" key="2">
    <source>
        <dbReference type="SAM" id="MobiDB-lite"/>
    </source>
</evidence>
<protein>
    <submittedName>
        <fullName evidence="3">Uncharacterized protein</fullName>
    </submittedName>
</protein>
<feature type="compositionally biased region" description="Basic and acidic residues" evidence="2">
    <location>
        <begin position="213"/>
        <end position="258"/>
    </location>
</feature>
<feature type="compositionally biased region" description="Polar residues" evidence="2">
    <location>
        <begin position="1094"/>
        <end position="1103"/>
    </location>
</feature>
<feature type="region of interest" description="Disordered" evidence="2">
    <location>
        <begin position="98"/>
        <end position="461"/>
    </location>
</feature>
<keyword evidence="4" id="KW-1185">Reference proteome</keyword>
<feature type="compositionally biased region" description="Basic and acidic residues" evidence="2">
    <location>
        <begin position="358"/>
        <end position="385"/>
    </location>
</feature>
<name>A0A0H2S5U8_9AGAM</name>
<evidence type="ECO:0000256" key="1">
    <source>
        <dbReference type="SAM" id="Coils"/>
    </source>
</evidence>
<organism evidence="3 4">
    <name type="scientific">Schizopora paradoxa</name>
    <dbReference type="NCBI Taxonomy" id="27342"/>
    <lineage>
        <taxon>Eukaryota</taxon>
        <taxon>Fungi</taxon>
        <taxon>Dikarya</taxon>
        <taxon>Basidiomycota</taxon>
        <taxon>Agaricomycotina</taxon>
        <taxon>Agaricomycetes</taxon>
        <taxon>Hymenochaetales</taxon>
        <taxon>Schizoporaceae</taxon>
        <taxon>Schizopora</taxon>
    </lineage>
</organism>
<evidence type="ECO:0000313" key="3">
    <source>
        <dbReference type="EMBL" id="KLO16998.1"/>
    </source>
</evidence>
<dbReference type="AlphaFoldDB" id="A0A0H2S5U8"/>
<dbReference type="OrthoDB" id="2504266at2759"/>
<feature type="compositionally biased region" description="Polar residues" evidence="2">
    <location>
        <begin position="139"/>
        <end position="148"/>
    </location>
</feature>
<accession>A0A0H2S5U8</accession>
<feature type="region of interest" description="Disordered" evidence="2">
    <location>
        <begin position="1"/>
        <end position="59"/>
    </location>
</feature>